<evidence type="ECO:0000256" key="15">
    <source>
        <dbReference type="ARBA" id="ARBA00031446"/>
    </source>
</evidence>
<dbReference type="GO" id="GO:0008616">
    <property type="term" value="P:tRNA queuosine(34) biosynthetic process"/>
    <property type="evidence" value="ECO:0007669"/>
    <property type="project" value="UniProtKB-UniRule"/>
</dbReference>
<comment type="pathway">
    <text evidence="2 17">tRNA modification; tRNA-queuosine biosynthesis.</text>
</comment>
<reference evidence="19" key="1">
    <citation type="submission" date="2017-09" db="EMBL/GenBank/DDBJ databases">
        <title>The complete genome of Sulfurospirillum sp. JPD-1.</title>
        <authorList>
            <person name="Goris T."/>
        </authorList>
    </citation>
    <scope>NUCLEOTIDE SEQUENCE [LARGE SCALE GENOMIC DNA]</scope>
    <source>
        <strain evidence="19">JPD-1</strain>
    </source>
</reference>
<dbReference type="UniPathway" id="UPA00392"/>
<keyword evidence="8 17" id="KW-0479">Metal-binding</keyword>
<dbReference type="Pfam" id="PF02677">
    <property type="entry name" value="QueH"/>
    <property type="match status" value="1"/>
</dbReference>
<evidence type="ECO:0000256" key="16">
    <source>
        <dbReference type="ARBA" id="ARBA00047415"/>
    </source>
</evidence>
<organism evidence="18 19">
    <name type="scientific">Sulfurospirillum diekertiae</name>
    <dbReference type="NCBI Taxonomy" id="1854492"/>
    <lineage>
        <taxon>Bacteria</taxon>
        <taxon>Pseudomonadati</taxon>
        <taxon>Campylobacterota</taxon>
        <taxon>Epsilonproteobacteria</taxon>
        <taxon>Campylobacterales</taxon>
        <taxon>Sulfurospirillaceae</taxon>
        <taxon>Sulfurospirillum</taxon>
    </lineage>
</organism>
<evidence type="ECO:0000256" key="7">
    <source>
        <dbReference type="ARBA" id="ARBA00022694"/>
    </source>
</evidence>
<evidence type="ECO:0000256" key="17">
    <source>
        <dbReference type="HAMAP-Rule" id="MF_02089"/>
    </source>
</evidence>
<keyword evidence="7 17" id="KW-0819">tRNA processing</keyword>
<name>A0A290HSH8_9BACT</name>
<dbReference type="AlphaFoldDB" id="A0A290HSH8"/>
<dbReference type="EC" id="1.17.99.6" evidence="4 17"/>
<evidence type="ECO:0000256" key="4">
    <source>
        <dbReference type="ARBA" id="ARBA00012622"/>
    </source>
</evidence>
<evidence type="ECO:0000256" key="11">
    <source>
        <dbReference type="ARBA" id="ARBA00023004"/>
    </source>
</evidence>
<keyword evidence="10 17" id="KW-0560">Oxidoreductase</keyword>
<evidence type="ECO:0000256" key="10">
    <source>
        <dbReference type="ARBA" id="ARBA00023002"/>
    </source>
</evidence>
<accession>A0A290HSH8</accession>
<evidence type="ECO:0000256" key="5">
    <source>
        <dbReference type="ARBA" id="ARBA00016895"/>
    </source>
</evidence>
<feature type="binding site" evidence="17">
    <location>
        <position position="6"/>
    </location>
    <ligand>
        <name>[4Fe-4S] cluster</name>
        <dbReference type="ChEBI" id="CHEBI:49883"/>
    </ligand>
</feature>
<dbReference type="GO" id="GO:0046872">
    <property type="term" value="F:metal ion binding"/>
    <property type="evidence" value="ECO:0007669"/>
    <property type="project" value="UniProtKB-KW"/>
</dbReference>
<keyword evidence="6 17" id="KW-0004">4Fe-4S</keyword>
<feature type="disulfide bond" description="Redox-active" evidence="17">
    <location>
        <begin position="169"/>
        <end position="171"/>
    </location>
</feature>
<dbReference type="RefSeq" id="WP_096045589.1">
    <property type="nucleotide sequence ID" value="NZ_CP023275.1"/>
</dbReference>
<dbReference type="InterPro" id="IPR014729">
    <property type="entry name" value="Rossmann-like_a/b/a_fold"/>
</dbReference>
<feature type="binding site" evidence="17">
    <location>
        <position position="90"/>
    </location>
    <ligand>
        <name>[4Fe-4S] cluster</name>
        <dbReference type="ChEBI" id="CHEBI:49883"/>
    </ligand>
</feature>
<dbReference type="GO" id="GO:0051539">
    <property type="term" value="F:4 iron, 4 sulfur cluster binding"/>
    <property type="evidence" value="ECO:0007669"/>
    <property type="project" value="UniProtKB-UniRule"/>
</dbReference>
<comment type="function">
    <text evidence="1 17">Catalyzes the conversion of epoxyqueuosine (oQ) to queuosine (Q), which is a hypermodified base found in the wobble positions of tRNA(Asp), tRNA(Asn), tRNA(His) and tRNA(Tyr).</text>
</comment>
<evidence type="ECO:0000256" key="9">
    <source>
        <dbReference type="ARBA" id="ARBA00022785"/>
    </source>
</evidence>
<evidence type="ECO:0000256" key="3">
    <source>
        <dbReference type="ARBA" id="ARBA00008207"/>
    </source>
</evidence>
<gene>
    <name evidence="17" type="primary">queH</name>
    <name evidence="18" type="ORF">SJPD1_0220</name>
</gene>
<dbReference type="Gene3D" id="3.40.50.620">
    <property type="entry name" value="HUPs"/>
    <property type="match status" value="1"/>
</dbReference>
<feature type="binding site" evidence="17">
    <location>
        <position position="7"/>
    </location>
    <ligand>
        <name>[4Fe-4S] cluster</name>
        <dbReference type="ChEBI" id="CHEBI:49883"/>
    </ligand>
</feature>
<sequence length="362" mass="41861">MLVHICCSVDSHFFLQRLQKSYPDETLIGFFYDPNIHPFSEYKLRLLDVKRSCDKLGIALHVGDYNYEGWLEAVRGLENEPEKGKRCSVCFDNRLEETAQKALEIGEKTITTTLLTSPKKSLEQLEKALRVIAQKYELEIVAPDFRKGGGTQEQFTQAKEAMLYHQNYCGCLFALGVQREQQQKWADELSSPLRPQILPASIEERIVLYEKVIELEANETPFKLVREKFLNYRLLRAWVKNSDKKIIPSYVLFYSTCKKEFTKTNVEFVAQGVGFLAKEEARFISLKTFNTLANTDYKTLKEMLQNPPTVEIEIAFRNTYLKSIVASLTPLVVLDEVKMDSYELFIQSKTYQDIRENLVLIG</sequence>
<proteinExistence type="inferred from homology"/>
<evidence type="ECO:0000256" key="2">
    <source>
        <dbReference type="ARBA" id="ARBA00004691"/>
    </source>
</evidence>
<evidence type="ECO:0000256" key="8">
    <source>
        <dbReference type="ARBA" id="ARBA00022723"/>
    </source>
</evidence>
<feature type="binding site" evidence="17">
    <location>
        <position position="87"/>
    </location>
    <ligand>
        <name>[4Fe-4S] cluster</name>
        <dbReference type="ChEBI" id="CHEBI:49883"/>
    </ligand>
</feature>
<dbReference type="Proteomes" id="UP000217349">
    <property type="component" value="Chromosome"/>
</dbReference>
<dbReference type="HAMAP" id="MF_02089">
    <property type="entry name" value="QueH"/>
    <property type="match status" value="1"/>
</dbReference>
<evidence type="ECO:0000256" key="12">
    <source>
        <dbReference type="ARBA" id="ARBA00023014"/>
    </source>
</evidence>
<keyword evidence="12 17" id="KW-0411">Iron-sulfur</keyword>
<dbReference type="KEGG" id="sulj:SJPD1_0220"/>
<dbReference type="PANTHER" id="PTHR36701:SF1">
    <property type="entry name" value="EPOXYQUEUOSINE REDUCTASE QUEH"/>
    <property type="match status" value="1"/>
</dbReference>
<keyword evidence="13 17" id="KW-1015">Disulfide bond</keyword>
<evidence type="ECO:0000313" key="18">
    <source>
        <dbReference type="EMBL" id="ATB68349.1"/>
    </source>
</evidence>
<keyword evidence="9 17" id="KW-0671">Queuosine biosynthesis</keyword>
<dbReference type="OrthoDB" id="9801033at2"/>
<keyword evidence="11 17" id="KW-0408">Iron</keyword>
<dbReference type="GO" id="GO:0052693">
    <property type="term" value="F:epoxyqueuosine reductase activity"/>
    <property type="evidence" value="ECO:0007669"/>
    <property type="project" value="UniProtKB-UniRule"/>
</dbReference>
<protein>
    <recommendedName>
        <fullName evidence="5 17">Epoxyqueuosine reductase QueH</fullName>
        <ecNumber evidence="4 17">1.17.99.6</ecNumber>
    </recommendedName>
    <alternativeName>
        <fullName evidence="15 17">Queuosine biosynthesis protein QueH</fullName>
    </alternativeName>
</protein>
<evidence type="ECO:0000256" key="14">
    <source>
        <dbReference type="ARBA" id="ARBA00023284"/>
    </source>
</evidence>
<keyword evidence="14 17" id="KW-0676">Redox-active center</keyword>
<comment type="catalytic activity">
    <reaction evidence="16 17">
        <text>epoxyqueuosine(34) in tRNA + AH2 = queuosine(34) in tRNA + A + H2O</text>
        <dbReference type="Rhea" id="RHEA:32159"/>
        <dbReference type="Rhea" id="RHEA-COMP:18571"/>
        <dbReference type="Rhea" id="RHEA-COMP:18582"/>
        <dbReference type="ChEBI" id="CHEBI:13193"/>
        <dbReference type="ChEBI" id="CHEBI:15377"/>
        <dbReference type="ChEBI" id="CHEBI:17499"/>
        <dbReference type="ChEBI" id="CHEBI:194431"/>
        <dbReference type="ChEBI" id="CHEBI:194443"/>
        <dbReference type="EC" id="1.17.99.6"/>
    </reaction>
</comment>
<evidence type="ECO:0000256" key="6">
    <source>
        <dbReference type="ARBA" id="ARBA00022485"/>
    </source>
</evidence>
<evidence type="ECO:0000256" key="13">
    <source>
        <dbReference type="ARBA" id="ARBA00023157"/>
    </source>
</evidence>
<evidence type="ECO:0000313" key="19">
    <source>
        <dbReference type="Proteomes" id="UP000217349"/>
    </source>
</evidence>
<comment type="similarity">
    <text evidence="3 17">Belongs to the QueH family.</text>
</comment>
<dbReference type="PANTHER" id="PTHR36701">
    <property type="entry name" value="EPOXYQUEUOSINE REDUCTASE QUEH"/>
    <property type="match status" value="1"/>
</dbReference>
<dbReference type="EMBL" id="CP023275">
    <property type="protein sequence ID" value="ATB68349.1"/>
    <property type="molecule type" value="Genomic_DNA"/>
</dbReference>
<evidence type="ECO:0000256" key="1">
    <source>
        <dbReference type="ARBA" id="ARBA00002268"/>
    </source>
</evidence>
<dbReference type="InterPro" id="IPR003828">
    <property type="entry name" value="QueH"/>
</dbReference>